<dbReference type="OrthoDB" id="413361at2759"/>
<feature type="compositionally biased region" description="Low complexity" evidence="1">
    <location>
        <begin position="625"/>
        <end position="637"/>
    </location>
</feature>
<feature type="region of interest" description="Disordered" evidence="1">
    <location>
        <begin position="522"/>
        <end position="541"/>
    </location>
</feature>
<comment type="caution">
    <text evidence="2">The sequence shown here is derived from an EMBL/GenBank/DDBJ whole genome shotgun (WGS) entry which is preliminary data.</text>
</comment>
<feature type="region of interest" description="Disordered" evidence="1">
    <location>
        <begin position="609"/>
        <end position="639"/>
    </location>
</feature>
<dbReference type="AlphaFoldDB" id="A0A8S1BDY6"/>
<dbReference type="EMBL" id="CADEBD010000620">
    <property type="protein sequence ID" value="CAB3258045.1"/>
    <property type="molecule type" value="Genomic_DNA"/>
</dbReference>
<name>A0A8S1BDY6_ARCPL</name>
<evidence type="ECO:0000256" key="1">
    <source>
        <dbReference type="SAM" id="MobiDB-lite"/>
    </source>
</evidence>
<gene>
    <name evidence="2" type="ORF">APLA_LOCUS16048</name>
</gene>
<reference evidence="2 3" key="1">
    <citation type="submission" date="2020-04" db="EMBL/GenBank/DDBJ databases">
        <authorList>
            <person name="Wallbank WR R."/>
            <person name="Pardo Diaz C."/>
            <person name="Kozak K."/>
            <person name="Martin S."/>
            <person name="Jiggins C."/>
            <person name="Moest M."/>
            <person name="Warren A I."/>
            <person name="Byers J.R.P. K."/>
            <person name="Montejo-Kovacevich G."/>
            <person name="Yen C E."/>
        </authorList>
    </citation>
    <scope>NUCLEOTIDE SEQUENCE [LARGE SCALE GENOMIC DNA]</scope>
</reference>
<feature type="compositionally biased region" description="Basic residues" evidence="1">
    <location>
        <begin position="424"/>
        <end position="438"/>
    </location>
</feature>
<sequence>MEAHTYRPSARESNASDPVWKQLEALEHVHSFLAEVQQEIKESRDLLRHMNNRLSPNSTTDAAPKITSEKTLQRDLLRSLSPTAPKGLLRTNTVGSTSTNPTTASVTKVPGLQQQMQMSLAHDYLLPDLSPHYRDIFAPESERQGNANEKVPKNANDLQVLYTKTTKAFSVGDILQGMVFETTTPEAHPQLHNEIVRESTGYFSVGVENLLMLVVTKDPEHVKAVLEPAHSVVGSLETTNNRANLHWLEHPMTDILHSVIALLEPGATDIAEIQVKANLLWTLLKNRRAMLGEEVNGILDFADGMVKEEDGERIFDRLDDFLHFPNVSTELLRPHYETGRDLCKALIQAFNYPFSYKTVDRQRLVNSANAALKDHFGEIFQNRRRAGFWSKLNSWFTSYDKPKSKRGPKFSQTSLRSRGSRMSVTHRRGTHQRSVHRHNKWTRTHSQSIYNRARPIGKLRNGNFLKQQSNRNKPLEIYKFRTTEKRFSKKIHHSAKKLTTKPMISRKNLVIQRTMDYAEAAGEGLQKKQNKRRGNGVITSKKTDQIHDETPELFIKRITSHTESYHGKYISFHRRSTNFGRQSDTTQQGNLEEYPKQLKSSYSNIKLAEKEKTDTNTTEIQSEYTTDSDNSNSSSTCSDEKEILDVNLLNRLLNVTAEESLENNKSLNVSIETDDDIEILKHLKEVLYDK</sequence>
<dbReference type="Proteomes" id="UP000494256">
    <property type="component" value="Unassembled WGS sequence"/>
</dbReference>
<feature type="compositionally biased region" description="Polar residues" evidence="1">
    <location>
        <begin position="615"/>
        <end position="624"/>
    </location>
</feature>
<evidence type="ECO:0000313" key="3">
    <source>
        <dbReference type="Proteomes" id="UP000494256"/>
    </source>
</evidence>
<feature type="region of interest" description="Disordered" evidence="1">
    <location>
        <begin position="400"/>
        <end position="438"/>
    </location>
</feature>
<feature type="compositionally biased region" description="Polar residues" evidence="1">
    <location>
        <begin position="410"/>
        <end position="423"/>
    </location>
</feature>
<feature type="region of interest" description="Disordered" evidence="1">
    <location>
        <begin position="81"/>
        <end position="105"/>
    </location>
</feature>
<evidence type="ECO:0000313" key="2">
    <source>
        <dbReference type="EMBL" id="CAB3258045.1"/>
    </source>
</evidence>
<protein>
    <submittedName>
        <fullName evidence="2">Uncharacterized protein</fullName>
    </submittedName>
</protein>
<organism evidence="2 3">
    <name type="scientific">Arctia plantaginis</name>
    <name type="common">Wood tiger moth</name>
    <name type="synonym">Phalaena plantaginis</name>
    <dbReference type="NCBI Taxonomy" id="874455"/>
    <lineage>
        <taxon>Eukaryota</taxon>
        <taxon>Metazoa</taxon>
        <taxon>Ecdysozoa</taxon>
        <taxon>Arthropoda</taxon>
        <taxon>Hexapoda</taxon>
        <taxon>Insecta</taxon>
        <taxon>Pterygota</taxon>
        <taxon>Neoptera</taxon>
        <taxon>Endopterygota</taxon>
        <taxon>Lepidoptera</taxon>
        <taxon>Glossata</taxon>
        <taxon>Ditrysia</taxon>
        <taxon>Noctuoidea</taxon>
        <taxon>Erebidae</taxon>
        <taxon>Arctiinae</taxon>
        <taxon>Arctia</taxon>
    </lineage>
</organism>
<accession>A0A8S1BDY6</accession>
<feature type="compositionally biased region" description="Polar residues" evidence="1">
    <location>
        <begin position="90"/>
        <end position="105"/>
    </location>
</feature>
<proteinExistence type="predicted"/>